<sequence length="112" mass="12638">MDLNNATRSLGGPLGLHDRMPWSAVRSDNGWILLRFAVRSGGTFWNMVFATETLGITSEPANSGEVSLTRILFCHAARYKRRVSIRRTQERLPCAIECEYFVLSTLLFTQVS</sequence>
<protein>
    <submittedName>
        <fullName evidence="1">Uncharacterized protein</fullName>
    </submittedName>
</protein>
<accession>A0AAD4BXX0</accession>
<gene>
    <name evidence="1" type="ORF">L210DRAFT_3536204</name>
</gene>
<proteinExistence type="predicted"/>
<reference evidence="1" key="1">
    <citation type="submission" date="2019-10" db="EMBL/GenBank/DDBJ databases">
        <authorList>
            <consortium name="DOE Joint Genome Institute"/>
            <person name="Kuo A."/>
            <person name="Miyauchi S."/>
            <person name="Kiss E."/>
            <person name="Drula E."/>
            <person name="Kohler A."/>
            <person name="Sanchez-Garcia M."/>
            <person name="Andreopoulos B."/>
            <person name="Barry K.W."/>
            <person name="Bonito G."/>
            <person name="Buee M."/>
            <person name="Carver A."/>
            <person name="Chen C."/>
            <person name="Cichocki N."/>
            <person name="Clum A."/>
            <person name="Culley D."/>
            <person name="Crous P.W."/>
            <person name="Fauchery L."/>
            <person name="Girlanda M."/>
            <person name="Hayes R."/>
            <person name="Keri Z."/>
            <person name="LaButti K."/>
            <person name="Lipzen A."/>
            <person name="Lombard V."/>
            <person name="Magnuson J."/>
            <person name="Maillard F."/>
            <person name="Morin E."/>
            <person name="Murat C."/>
            <person name="Nolan M."/>
            <person name="Ohm R."/>
            <person name="Pangilinan J."/>
            <person name="Pereira M."/>
            <person name="Perotto S."/>
            <person name="Peter M."/>
            <person name="Riley R."/>
            <person name="Sitrit Y."/>
            <person name="Stielow B."/>
            <person name="Szollosi G."/>
            <person name="Zifcakova L."/>
            <person name="Stursova M."/>
            <person name="Spatafora J.W."/>
            <person name="Tedersoo L."/>
            <person name="Vaario L.-M."/>
            <person name="Yamada A."/>
            <person name="Yan M."/>
            <person name="Wang P."/>
            <person name="Xu J."/>
            <person name="Bruns T."/>
            <person name="Baldrian P."/>
            <person name="Vilgalys R."/>
            <person name="Henrissat B."/>
            <person name="Grigoriev I.V."/>
            <person name="Hibbett D."/>
            <person name="Nagy L.G."/>
            <person name="Martin F.M."/>
        </authorList>
    </citation>
    <scope>NUCLEOTIDE SEQUENCE</scope>
    <source>
        <strain evidence="1">BED1</strain>
    </source>
</reference>
<dbReference type="Proteomes" id="UP001194468">
    <property type="component" value="Unassembled WGS sequence"/>
</dbReference>
<name>A0AAD4BXX0_BOLED</name>
<evidence type="ECO:0000313" key="1">
    <source>
        <dbReference type="EMBL" id="KAF8442274.1"/>
    </source>
</evidence>
<organism evidence="1 2">
    <name type="scientific">Boletus edulis BED1</name>
    <dbReference type="NCBI Taxonomy" id="1328754"/>
    <lineage>
        <taxon>Eukaryota</taxon>
        <taxon>Fungi</taxon>
        <taxon>Dikarya</taxon>
        <taxon>Basidiomycota</taxon>
        <taxon>Agaricomycotina</taxon>
        <taxon>Agaricomycetes</taxon>
        <taxon>Agaricomycetidae</taxon>
        <taxon>Boletales</taxon>
        <taxon>Boletineae</taxon>
        <taxon>Boletaceae</taxon>
        <taxon>Boletoideae</taxon>
        <taxon>Boletus</taxon>
    </lineage>
</organism>
<keyword evidence="2" id="KW-1185">Reference proteome</keyword>
<comment type="caution">
    <text evidence="1">The sequence shown here is derived from an EMBL/GenBank/DDBJ whole genome shotgun (WGS) entry which is preliminary data.</text>
</comment>
<reference evidence="1" key="2">
    <citation type="journal article" date="2020" name="Nat. Commun.">
        <title>Large-scale genome sequencing of mycorrhizal fungi provides insights into the early evolution of symbiotic traits.</title>
        <authorList>
            <person name="Miyauchi S."/>
            <person name="Kiss E."/>
            <person name="Kuo A."/>
            <person name="Drula E."/>
            <person name="Kohler A."/>
            <person name="Sanchez-Garcia M."/>
            <person name="Morin E."/>
            <person name="Andreopoulos B."/>
            <person name="Barry K.W."/>
            <person name="Bonito G."/>
            <person name="Buee M."/>
            <person name="Carver A."/>
            <person name="Chen C."/>
            <person name="Cichocki N."/>
            <person name="Clum A."/>
            <person name="Culley D."/>
            <person name="Crous P.W."/>
            <person name="Fauchery L."/>
            <person name="Girlanda M."/>
            <person name="Hayes R.D."/>
            <person name="Keri Z."/>
            <person name="LaButti K."/>
            <person name="Lipzen A."/>
            <person name="Lombard V."/>
            <person name="Magnuson J."/>
            <person name="Maillard F."/>
            <person name="Murat C."/>
            <person name="Nolan M."/>
            <person name="Ohm R.A."/>
            <person name="Pangilinan J."/>
            <person name="Pereira M.F."/>
            <person name="Perotto S."/>
            <person name="Peter M."/>
            <person name="Pfister S."/>
            <person name="Riley R."/>
            <person name="Sitrit Y."/>
            <person name="Stielow J.B."/>
            <person name="Szollosi G."/>
            <person name="Zifcakova L."/>
            <person name="Stursova M."/>
            <person name="Spatafora J.W."/>
            <person name="Tedersoo L."/>
            <person name="Vaario L.M."/>
            <person name="Yamada A."/>
            <person name="Yan M."/>
            <person name="Wang P."/>
            <person name="Xu J."/>
            <person name="Bruns T."/>
            <person name="Baldrian P."/>
            <person name="Vilgalys R."/>
            <person name="Dunand C."/>
            <person name="Henrissat B."/>
            <person name="Grigoriev I.V."/>
            <person name="Hibbett D."/>
            <person name="Nagy L.G."/>
            <person name="Martin F.M."/>
        </authorList>
    </citation>
    <scope>NUCLEOTIDE SEQUENCE</scope>
    <source>
        <strain evidence="1">BED1</strain>
    </source>
</reference>
<dbReference type="EMBL" id="WHUW01000009">
    <property type="protein sequence ID" value="KAF8442274.1"/>
    <property type="molecule type" value="Genomic_DNA"/>
</dbReference>
<dbReference type="AlphaFoldDB" id="A0AAD4BXX0"/>
<evidence type="ECO:0000313" key="2">
    <source>
        <dbReference type="Proteomes" id="UP001194468"/>
    </source>
</evidence>